<sequence>MSGDAFHVLLTSVMGLLVDDAAAAAGRAIMGRLHDHPVLQEVRARRDVACLSWPDMVGEAVEQVITAEQAQSLRAYFEGLRRQHPAAALPSLEPVAPGERWATVYGVRLVIEDRRPLIAEQHGSGGAGSLREIAAWMLPAGTARHRHTYVYLPRLTVGDLLPRARAEIAEALDAPHFVCVLEAGDLPPHAVPPELRRHGGRLVYGFTARAIPGRTPSIVIRPGSNLPGGWLHPGRSGRWEARGEIRDRVRLAAVHNLTARTLTAYATGRVEIRGREAAEIFEVTACAPTHPVARPEQFVAGLSPATTPLPDRPDESCSGSTCAEGASRSRRPDSLCPARGRGRER</sequence>
<dbReference type="RefSeq" id="WP_138673039.1">
    <property type="nucleotide sequence ID" value="NZ_VCKY01000274.1"/>
</dbReference>
<evidence type="ECO:0000313" key="2">
    <source>
        <dbReference type="EMBL" id="TMR08718.1"/>
    </source>
</evidence>
<dbReference type="Proteomes" id="UP000309128">
    <property type="component" value="Unassembled WGS sequence"/>
</dbReference>
<evidence type="ECO:0000256" key="1">
    <source>
        <dbReference type="SAM" id="MobiDB-lite"/>
    </source>
</evidence>
<comment type="caution">
    <text evidence="2">The sequence shown here is derived from an EMBL/GenBank/DDBJ whole genome shotgun (WGS) entry which is preliminary data.</text>
</comment>
<accession>A0A5S4EYN9</accession>
<dbReference type="OrthoDB" id="9856038at2"/>
<protein>
    <submittedName>
        <fullName evidence="2">Uncharacterized protein</fullName>
    </submittedName>
</protein>
<organism evidence="2 3">
    <name type="scientific">Nonomuraea turkmeniaca</name>
    <dbReference type="NCBI Taxonomy" id="103838"/>
    <lineage>
        <taxon>Bacteria</taxon>
        <taxon>Bacillati</taxon>
        <taxon>Actinomycetota</taxon>
        <taxon>Actinomycetes</taxon>
        <taxon>Streptosporangiales</taxon>
        <taxon>Streptosporangiaceae</taxon>
        <taxon>Nonomuraea</taxon>
    </lineage>
</organism>
<feature type="region of interest" description="Disordered" evidence="1">
    <location>
        <begin position="302"/>
        <end position="345"/>
    </location>
</feature>
<dbReference type="EMBL" id="VCKY01000274">
    <property type="protein sequence ID" value="TMR08718.1"/>
    <property type="molecule type" value="Genomic_DNA"/>
</dbReference>
<evidence type="ECO:0000313" key="3">
    <source>
        <dbReference type="Proteomes" id="UP000309128"/>
    </source>
</evidence>
<dbReference type="AlphaFoldDB" id="A0A5S4EYN9"/>
<keyword evidence="3" id="KW-1185">Reference proteome</keyword>
<proteinExistence type="predicted"/>
<reference evidence="2 3" key="1">
    <citation type="submission" date="2019-05" db="EMBL/GenBank/DDBJ databases">
        <title>Draft genome sequence of Nonomuraea turkmeniaca DSM 43926.</title>
        <authorList>
            <person name="Saricaoglu S."/>
            <person name="Isik K."/>
        </authorList>
    </citation>
    <scope>NUCLEOTIDE SEQUENCE [LARGE SCALE GENOMIC DNA]</scope>
    <source>
        <strain evidence="2 3">DSM 43926</strain>
    </source>
</reference>
<name>A0A5S4EYN9_9ACTN</name>
<gene>
    <name evidence="2" type="ORF">ETD86_46575</name>
</gene>